<proteinExistence type="predicted"/>
<evidence type="ECO:0000256" key="2">
    <source>
        <dbReference type="SAM" id="SignalP"/>
    </source>
</evidence>
<dbReference type="Proteomes" id="UP000074247">
    <property type="component" value="Unassembled WGS sequence"/>
</dbReference>
<protein>
    <recommendedName>
        <fullName evidence="5">Transmembrane protein</fullName>
    </recommendedName>
</protein>
<feature type="signal peptide" evidence="2">
    <location>
        <begin position="1"/>
        <end position="21"/>
    </location>
</feature>
<organism evidence="3 4">
    <name type="scientific">Toxoplasma gondii ARI</name>
    <dbReference type="NCBI Taxonomy" id="1074872"/>
    <lineage>
        <taxon>Eukaryota</taxon>
        <taxon>Sar</taxon>
        <taxon>Alveolata</taxon>
        <taxon>Apicomplexa</taxon>
        <taxon>Conoidasida</taxon>
        <taxon>Coccidia</taxon>
        <taxon>Eucoccidiorida</taxon>
        <taxon>Eimeriorina</taxon>
        <taxon>Sarcocystidae</taxon>
        <taxon>Toxoplasma</taxon>
    </lineage>
</organism>
<evidence type="ECO:0000256" key="1">
    <source>
        <dbReference type="SAM" id="Coils"/>
    </source>
</evidence>
<keyword evidence="1" id="KW-0175">Coiled coil</keyword>
<accession>A0A139XI79</accession>
<dbReference type="AlphaFoldDB" id="A0A139XI79"/>
<dbReference type="EMBL" id="AGQS02006104">
    <property type="protein sequence ID" value="KYF38481.1"/>
    <property type="molecule type" value="Genomic_DNA"/>
</dbReference>
<reference evidence="3 4" key="1">
    <citation type="journal article" date="2016" name="Nat. Commun.">
        <title>Local admixture of amplified and diversified secreted pathogenesis determinants shapes mosaic Toxoplasma gondii genomes.</title>
        <authorList>
            <person name="Lorenzi H."/>
            <person name="Khan A."/>
            <person name="Behnke M.S."/>
            <person name="Namasivayam S."/>
            <person name="Swapna L.S."/>
            <person name="Hadjithomas M."/>
            <person name="Karamycheva S."/>
            <person name="Pinney D."/>
            <person name="Brunk B.P."/>
            <person name="Ajioka J.W."/>
            <person name="Ajzenberg D."/>
            <person name="Boothroyd J.C."/>
            <person name="Boyle J.P."/>
            <person name="Darde M.L."/>
            <person name="Diaz-Miranda M.A."/>
            <person name="Dubey J.P."/>
            <person name="Fritz H.M."/>
            <person name="Gennari S.M."/>
            <person name="Gregory B.D."/>
            <person name="Kim K."/>
            <person name="Saeij J.P."/>
            <person name="Su C."/>
            <person name="White M.W."/>
            <person name="Zhu X.Q."/>
            <person name="Howe D.K."/>
            <person name="Rosenthal B.M."/>
            <person name="Grigg M.E."/>
            <person name="Parkinson J."/>
            <person name="Liu L."/>
            <person name="Kissinger J.C."/>
            <person name="Roos D.S."/>
            <person name="Sibley L.D."/>
        </authorList>
    </citation>
    <scope>NUCLEOTIDE SEQUENCE [LARGE SCALE GENOMIC DNA]</scope>
    <source>
        <strain evidence="3 4">ARI</strain>
    </source>
</reference>
<feature type="coiled-coil region" evidence="1">
    <location>
        <begin position="100"/>
        <end position="170"/>
    </location>
</feature>
<dbReference type="VEuPathDB" id="ToxoDB:TGARI_300370"/>
<dbReference type="OrthoDB" id="331259at2759"/>
<gene>
    <name evidence="3" type="ORF">TGARI_300370</name>
</gene>
<evidence type="ECO:0000313" key="3">
    <source>
        <dbReference type="EMBL" id="KYF38481.1"/>
    </source>
</evidence>
<comment type="caution">
    <text evidence="3">The sequence shown here is derived from an EMBL/GenBank/DDBJ whole genome shotgun (WGS) entry which is preliminary data.</text>
</comment>
<sequence length="210" mass="23966">MPRLYSFVVACWLAQSSRSVAHPVDDIEPEAEPPLWFMRPRIPTSDTATGSIEAILKQQVQDNVAASNPDFSLSSGGTTPYTGNAAAAADEALKQILTANEQKKARVAEERDHIDEERSRHSRRMMELEDKLRQSLDKLQERENNIYASEHKLESQLEKGEKELKNLDHRAAEGRFLHKRIHKSIIEGEEGKLKSKYHGRIHPHRHEFAK</sequence>
<evidence type="ECO:0008006" key="5">
    <source>
        <dbReference type="Google" id="ProtNLM"/>
    </source>
</evidence>
<name>A0A139XI79_TOXGO</name>
<evidence type="ECO:0000313" key="4">
    <source>
        <dbReference type="Proteomes" id="UP000074247"/>
    </source>
</evidence>
<feature type="chain" id="PRO_5007300719" description="Transmembrane protein" evidence="2">
    <location>
        <begin position="22"/>
        <end position="210"/>
    </location>
</feature>
<keyword evidence="2" id="KW-0732">Signal</keyword>